<keyword evidence="4" id="KW-0256">Endoplasmic reticulum</keyword>
<dbReference type="GO" id="GO:0005788">
    <property type="term" value="C:endoplasmic reticulum lumen"/>
    <property type="evidence" value="ECO:0007669"/>
    <property type="project" value="UniProtKB-SubCell"/>
</dbReference>
<comment type="caution">
    <text evidence="8">The sequence shown here is derived from an EMBL/GenBank/DDBJ whole genome shotgun (WGS) entry which is preliminary data.</text>
</comment>
<evidence type="ECO:0000313" key="8">
    <source>
        <dbReference type="EMBL" id="KAF6017772.1"/>
    </source>
</evidence>
<dbReference type="GO" id="GO:0016491">
    <property type="term" value="F:oxidoreductase activity"/>
    <property type="evidence" value="ECO:0007669"/>
    <property type="project" value="TreeGrafter"/>
</dbReference>
<dbReference type="PANTHER" id="PTHR13077:SF6">
    <property type="entry name" value="SELENOPROTEIN F"/>
    <property type="match status" value="1"/>
</dbReference>
<dbReference type="EMBL" id="VXIV02000486">
    <property type="protein sequence ID" value="KAF6038006.1"/>
    <property type="molecule type" value="Genomic_DNA"/>
</dbReference>
<sequence length="66" mass="7641">MLQLPAFITDKAKLAKFPGLKVTYRRGSDPFIHLQNESKTTVETLAIDKWNTDTVEEFFSEHLESR</sequence>
<comment type="similarity">
    <text evidence="2">Belongs to the selenoprotein M/F family.</text>
</comment>
<organism evidence="8 10">
    <name type="scientific">Bugula neritina</name>
    <name type="common">Brown bryozoan</name>
    <name type="synonym">Sertularia neritina</name>
    <dbReference type="NCBI Taxonomy" id="10212"/>
    <lineage>
        <taxon>Eukaryota</taxon>
        <taxon>Metazoa</taxon>
        <taxon>Spiralia</taxon>
        <taxon>Lophotrochozoa</taxon>
        <taxon>Bryozoa</taxon>
        <taxon>Gymnolaemata</taxon>
        <taxon>Cheilostomatida</taxon>
        <taxon>Flustrina</taxon>
        <taxon>Buguloidea</taxon>
        <taxon>Bugulidae</taxon>
        <taxon>Bugula</taxon>
    </lineage>
</organism>
<evidence type="ECO:0000313" key="9">
    <source>
        <dbReference type="EMBL" id="KAF6038006.1"/>
    </source>
</evidence>
<dbReference type="AlphaFoldDB" id="A0A7J7IV20"/>
<dbReference type="PANTHER" id="PTHR13077">
    <property type="entry name" value="SELENOPROTEIN F"/>
    <property type="match status" value="1"/>
</dbReference>
<keyword evidence="5" id="KW-0712">Selenocysteine</keyword>
<name>A0A7J7IV20_BUGNE</name>
<reference evidence="8 10" key="2">
    <citation type="submission" date="2020-06" db="EMBL/GenBank/DDBJ databases">
        <title>Draft genome of Bugula neritina, a colonial animal packing powerful symbionts and potential medicines.</title>
        <authorList>
            <person name="Rayko M."/>
        </authorList>
    </citation>
    <scope>NUCLEOTIDE SEQUENCE [LARGE SCALE GENOMIC DNA]</scope>
    <source>
        <strain evidence="8">Kwan_BN1</strain>
    </source>
</reference>
<evidence type="ECO:0000256" key="3">
    <source>
        <dbReference type="ARBA" id="ARBA00022729"/>
    </source>
</evidence>
<gene>
    <name evidence="9" type="ORF">EB796_003686</name>
    <name evidence="8" type="ORF">EB796_023928</name>
</gene>
<dbReference type="EMBL" id="VXIV02003363">
    <property type="protein sequence ID" value="KAF6017772.1"/>
    <property type="molecule type" value="Genomic_DNA"/>
</dbReference>
<dbReference type="SUPFAM" id="SSF52833">
    <property type="entry name" value="Thioredoxin-like"/>
    <property type="match status" value="1"/>
</dbReference>
<dbReference type="InterPro" id="IPR014912">
    <property type="entry name" value="Sep15_SelM_dom"/>
</dbReference>
<dbReference type="Proteomes" id="UP000593567">
    <property type="component" value="Unassembled WGS sequence"/>
</dbReference>
<accession>A0A7J7IV20</accession>
<dbReference type="Gene3D" id="3.40.30.50">
    <property type="entry name" value="Sep15/SelM thioredoxin-like domain, active-site redox motif"/>
    <property type="match status" value="1"/>
</dbReference>
<proteinExistence type="inferred from homology"/>
<dbReference type="OrthoDB" id="1910009at2759"/>
<dbReference type="InterPro" id="IPR036249">
    <property type="entry name" value="Thioredoxin-like_sf"/>
</dbReference>
<comment type="subcellular location">
    <subcellularLocation>
        <location evidence="1">Endoplasmic reticulum lumen</location>
    </subcellularLocation>
</comment>
<dbReference type="InterPro" id="IPR038219">
    <property type="entry name" value="Sep15/SelM_sf"/>
</dbReference>
<evidence type="ECO:0000256" key="1">
    <source>
        <dbReference type="ARBA" id="ARBA00004319"/>
    </source>
</evidence>
<evidence type="ECO:0000259" key="7">
    <source>
        <dbReference type="Pfam" id="PF08806"/>
    </source>
</evidence>
<keyword evidence="10" id="KW-1185">Reference proteome</keyword>
<evidence type="ECO:0000313" key="10">
    <source>
        <dbReference type="Proteomes" id="UP000593567"/>
    </source>
</evidence>
<keyword evidence="3" id="KW-0732">Signal</keyword>
<feature type="domain" description="Selenoprotein F/M" evidence="7">
    <location>
        <begin position="3"/>
        <end position="63"/>
    </location>
</feature>
<evidence type="ECO:0000256" key="6">
    <source>
        <dbReference type="ARBA" id="ARBA00040775"/>
    </source>
</evidence>
<evidence type="ECO:0000256" key="5">
    <source>
        <dbReference type="ARBA" id="ARBA00022933"/>
    </source>
</evidence>
<dbReference type="Pfam" id="PF08806">
    <property type="entry name" value="Sep15_SelM"/>
    <property type="match status" value="1"/>
</dbReference>
<protein>
    <recommendedName>
        <fullName evidence="6">Selenoprotein F</fullName>
    </recommendedName>
</protein>
<reference evidence="8 10" key="1">
    <citation type="submission" date="2019-09" db="EMBL/GenBank/DDBJ databases">
        <authorList>
            <person name="Raiko M."/>
            <person name="Komissarov A."/>
            <person name="Rhodes A."/>
            <person name="Kliver S."/>
            <person name="Lim-Fong G."/>
            <person name="Kwan J."/>
            <person name="O'Brien S.J."/>
            <person name="Lopez J.V."/>
        </authorList>
    </citation>
    <scope>NUCLEOTIDE SEQUENCE [LARGE SCALE GENOMIC DNA]</scope>
    <source>
        <strain evidence="8">Kwan_BN1</strain>
    </source>
</reference>
<dbReference type="InterPro" id="IPR039992">
    <property type="entry name" value="Sep15_SelM"/>
</dbReference>
<evidence type="ECO:0000256" key="4">
    <source>
        <dbReference type="ARBA" id="ARBA00022824"/>
    </source>
</evidence>
<evidence type="ECO:0000256" key="2">
    <source>
        <dbReference type="ARBA" id="ARBA00005742"/>
    </source>
</evidence>